<dbReference type="Pfam" id="PF12849">
    <property type="entry name" value="PBP_like_2"/>
    <property type="match status" value="2"/>
</dbReference>
<dbReference type="PANTHER" id="PTHR30570">
    <property type="entry name" value="PERIPLASMIC PHOSPHATE BINDING COMPONENT OF PHOSPHATE ABC TRANSPORTER"/>
    <property type="match status" value="1"/>
</dbReference>
<keyword evidence="1 3" id="KW-0732">Signal</keyword>
<feature type="chain" id="PRO_5039915717" evidence="3">
    <location>
        <begin position="25"/>
        <end position="759"/>
    </location>
</feature>
<sequence length="759" mass="81943">MITKTATAATLFLFSATAPTPIRAQGDCPRATGDFSFAGASTLERLTKVWATSWGCPSVNVAIESGGSSEGIARACGTSSQSKTNSADIAGMTRTPFRSEAGSDDGYNYNCERSPRNLIGIEVAVEGVSLAVPQMITTEDGTLEVSAALSCLQDIEGLSLPQLRWIFSSFSDDELVADGWDQDSIPYSDGDPTTHLWSELSPTCEDVEIVIAGPPVDSEAALLFKELVFGEMSFETFDVNRPSSYFASTDNDELADFLLNNGTAAIAYFDIGYILTSLDLGSFSMVNIFVEGEMFKPGAKALETGSYPLSRVLYYFLLNDEKSLQVIRPFIDFIFTDDGDAVTKRSGFWPLADSKKLLMATRIQSEMGIPKAVVESYCGPPGASISIAGSSTLYPIADLWSQLYSTFCDVTISVEGGGSGNGASRVCGDESKGTPVEIGDMSREWKESEATERNGFLYECIIGDSSRSAIQVDVGIDGLTVAVAHNGVASECINILGGLTIDQLRWMFSTYDEDELVASGWDPSSVPNSDGNSETHLWNELHEGCSKAEIRIAGPDDISGTYEFFLETIFLDHDNGETYDIYRPFSYVSNEDDEVVVDYIFTYPAAIAFFGYSYYFENQASLESVAIQNSDGVYLKPTVATVSDGSYNPLARRIYMNLLNSAADLKNTVPLVRFGLENPDIMSVTGFVAIPNTQADELIKLRLGNTALPNGEQTSGMSTGAIVGITIGCLVGLCLVIGTVYKCTRRGDSQKVEAQETAR</sequence>
<reference evidence="5" key="1">
    <citation type="journal article" date="2021" name="Sci. Rep.">
        <title>Diploid genomic architecture of Nitzschia inconspicua, an elite biomass production diatom.</title>
        <authorList>
            <person name="Oliver A."/>
            <person name="Podell S."/>
            <person name="Pinowska A."/>
            <person name="Traller J.C."/>
            <person name="Smith S.R."/>
            <person name="McClure R."/>
            <person name="Beliaev A."/>
            <person name="Bohutskyi P."/>
            <person name="Hill E.A."/>
            <person name="Rabines A."/>
            <person name="Zheng H."/>
            <person name="Allen L.Z."/>
            <person name="Kuo A."/>
            <person name="Grigoriev I.V."/>
            <person name="Allen A.E."/>
            <person name="Hazlebeck D."/>
            <person name="Allen E.E."/>
        </authorList>
    </citation>
    <scope>NUCLEOTIDE SEQUENCE</scope>
    <source>
        <strain evidence="5">Hildebrandi</strain>
    </source>
</reference>
<keyword evidence="2" id="KW-1133">Transmembrane helix</keyword>
<comment type="caution">
    <text evidence="5">The sequence shown here is derived from an EMBL/GenBank/DDBJ whole genome shotgun (WGS) entry which is preliminary data.</text>
</comment>
<dbReference type="OrthoDB" id="48334at2759"/>
<proteinExistence type="predicted"/>
<dbReference type="EMBL" id="JAGRRH010000016">
    <property type="protein sequence ID" value="KAG7354792.1"/>
    <property type="molecule type" value="Genomic_DNA"/>
</dbReference>
<reference evidence="5" key="2">
    <citation type="submission" date="2021-04" db="EMBL/GenBank/DDBJ databases">
        <authorList>
            <person name="Podell S."/>
        </authorList>
    </citation>
    <scope>NUCLEOTIDE SEQUENCE</scope>
    <source>
        <strain evidence="5">Hildebrandi</strain>
    </source>
</reference>
<keyword evidence="2" id="KW-0472">Membrane</keyword>
<feature type="transmembrane region" description="Helical" evidence="2">
    <location>
        <begin position="720"/>
        <end position="741"/>
    </location>
</feature>
<name>A0A9K3PPF6_9STRA</name>
<feature type="signal peptide" evidence="3">
    <location>
        <begin position="1"/>
        <end position="24"/>
    </location>
</feature>
<evidence type="ECO:0000259" key="4">
    <source>
        <dbReference type="Pfam" id="PF12849"/>
    </source>
</evidence>
<feature type="domain" description="PBP" evidence="4">
    <location>
        <begin position="32"/>
        <end position="337"/>
    </location>
</feature>
<organism evidence="5 6">
    <name type="scientific">Nitzschia inconspicua</name>
    <dbReference type="NCBI Taxonomy" id="303405"/>
    <lineage>
        <taxon>Eukaryota</taxon>
        <taxon>Sar</taxon>
        <taxon>Stramenopiles</taxon>
        <taxon>Ochrophyta</taxon>
        <taxon>Bacillariophyta</taxon>
        <taxon>Bacillariophyceae</taxon>
        <taxon>Bacillariophycidae</taxon>
        <taxon>Bacillariales</taxon>
        <taxon>Bacillariaceae</taxon>
        <taxon>Nitzschia</taxon>
    </lineage>
</organism>
<dbReference type="InterPro" id="IPR024370">
    <property type="entry name" value="PBP_domain"/>
</dbReference>
<dbReference type="AlphaFoldDB" id="A0A9K3PPF6"/>
<protein>
    <submittedName>
        <fullName evidence="5">Phosphate binding protein</fullName>
    </submittedName>
</protein>
<evidence type="ECO:0000256" key="1">
    <source>
        <dbReference type="ARBA" id="ARBA00022729"/>
    </source>
</evidence>
<feature type="domain" description="PBP" evidence="4">
    <location>
        <begin position="383"/>
        <end position="660"/>
    </location>
</feature>
<dbReference type="PANTHER" id="PTHR30570:SF1">
    <property type="entry name" value="PHOSPHATE-BINDING PROTEIN PSTS"/>
    <property type="match status" value="1"/>
</dbReference>
<accession>A0A9K3PPF6</accession>
<evidence type="ECO:0000256" key="3">
    <source>
        <dbReference type="SAM" id="SignalP"/>
    </source>
</evidence>
<evidence type="ECO:0000313" key="6">
    <source>
        <dbReference type="Proteomes" id="UP000693970"/>
    </source>
</evidence>
<dbReference type="Proteomes" id="UP000693970">
    <property type="component" value="Unassembled WGS sequence"/>
</dbReference>
<evidence type="ECO:0000256" key="2">
    <source>
        <dbReference type="SAM" id="Phobius"/>
    </source>
</evidence>
<keyword evidence="2" id="KW-0812">Transmembrane</keyword>
<keyword evidence="6" id="KW-1185">Reference proteome</keyword>
<dbReference type="InterPro" id="IPR050811">
    <property type="entry name" value="Phosphate_ABC_transporter"/>
</dbReference>
<evidence type="ECO:0000313" key="5">
    <source>
        <dbReference type="EMBL" id="KAG7354792.1"/>
    </source>
</evidence>
<gene>
    <name evidence="5" type="ORF">IV203_004148</name>
</gene>